<evidence type="ECO:0000256" key="9">
    <source>
        <dbReference type="ARBA" id="ARBA00023146"/>
    </source>
</evidence>
<evidence type="ECO:0000313" key="12">
    <source>
        <dbReference type="EMBL" id="PIK53894.1"/>
    </source>
</evidence>
<dbReference type="InterPro" id="IPR018165">
    <property type="entry name" value="Ala-tRNA-synth_IIc_core"/>
</dbReference>
<evidence type="ECO:0000256" key="1">
    <source>
        <dbReference type="ARBA" id="ARBA00008429"/>
    </source>
</evidence>
<dbReference type="GO" id="GO:0005524">
    <property type="term" value="F:ATP binding"/>
    <property type="evidence" value="ECO:0007669"/>
    <property type="project" value="UniProtKB-KW"/>
</dbReference>
<dbReference type="SUPFAM" id="SSF50447">
    <property type="entry name" value="Translation proteins"/>
    <property type="match status" value="1"/>
</dbReference>
<dbReference type="GO" id="GO:0003743">
    <property type="term" value="F:translation initiation factor activity"/>
    <property type="evidence" value="ECO:0007669"/>
    <property type="project" value="InterPro"/>
</dbReference>
<dbReference type="OrthoDB" id="2423964at2759"/>
<dbReference type="InterPro" id="IPR012947">
    <property type="entry name" value="tRNA_SAD"/>
</dbReference>
<dbReference type="GO" id="GO:0003924">
    <property type="term" value="F:GTPase activity"/>
    <property type="evidence" value="ECO:0007669"/>
    <property type="project" value="InterPro"/>
</dbReference>
<sequence length="439" mass="48195">MEYVGDENGHYNFESTIGTVIALRKDKMFVEEVDNGEDCGILLDRTCFYAESGGQIYDEGFMEMEDNSDIEFKVNNVQVKGGYVLHIGKLSAPDGKLRVGDKLKLFIDESRRRPVMSNHTGTHVLNFALRKVLGEADQRGSLVAPDKLRFDFSAKGAMTTEQIKEAEEIANSVIEKRGKVYAKDTPLAQAKSIQGLRAVFDEVYPDPVRVLSIGIPVEDLVADPAGPGAIMTSVEFCGGTHLQNSGDIGKFVITTEEAIAKGIRRIVAITGEDAEKSSVLQEAVASLAKKIDDNQQTQTVSHKQLNKDVTDLGNDLNNATIPQWRKDNIRNSLKDLKKKLDEIDKARKAAIIQTAKDTANQMITDSPDKPLVIARFEALSISKALDAALKQYKSKSPKTAAMLFSIDEENSKILCLAQVPKEAIAKGLKANEWVKHVSG</sequence>
<dbReference type="PROSITE" id="PS50860">
    <property type="entry name" value="AA_TRNA_LIGASE_II_ALA"/>
    <property type="match status" value="1"/>
</dbReference>
<feature type="domain" description="Alanyl-transfer RNA synthetases family profile" evidence="11">
    <location>
        <begin position="1"/>
        <end position="274"/>
    </location>
</feature>
<dbReference type="Proteomes" id="UP000230750">
    <property type="component" value="Unassembled WGS sequence"/>
</dbReference>
<evidence type="ECO:0000256" key="5">
    <source>
        <dbReference type="ARBA" id="ARBA00022741"/>
    </source>
</evidence>
<evidence type="ECO:0000256" key="2">
    <source>
        <dbReference type="ARBA" id="ARBA00013168"/>
    </source>
</evidence>
<evidence type="ECO:0000259" key="11">
    <source>
        <dbReference type="PROSITE" id="PS50860"/>
    </source>
</evidence>
<comment type="caution">
    <text evidence="12">The sequence shown here is derived from an EMBL/GenBank/DDBJ whole genome shotgun (WGS) entry which is preliminary data.</text>
</comment>
<dbReference type="PROSITE" id="PS01176">
    <property type="entry name" value="IF2"/>
    <property type="match status" value="1"/>
</dbReference>
<reference evidence="12 13" key="1">
    <citation type="journal article" date="2017" name="PLoS Biol.">
        <title>The sea cucumber genome provides insights into morphological evolution and visceral regeneration.</title>
        <authorList>
            <person name="Zhang X."/>
            <person name="Sun L."/>
            <person name="Yuan J."/>
            <person name="Sun Y."/>
            <person name="Gao Y."/>
            <person name="Zhang L."/>
            <person name="Li S."/>
            <person name="Dai H."/>
            <person name="Hamel J.F."/>
            <person name="Liu C."/>
            <person name="Yu Y."/>
            <person name="Liu S."/>
            <person name="Lin W."/>
            <person name="Guo K."/>
            <person name="Jin S."/>
            <person name="Xu P."/>
            <person name="Storey K.B."/>
            <person name="Huan P."/>
            <person name="Zhang T."/>
            <person name="Zhou Y."/>
            <person name="Zhang J."/>
            <person name="Lin C."/>
            <person name="Li X."/>
            <person name="Xing L."/>
            <person name="Huo D."/>
            <person name="Sun M."/>
            <person name="Wang L."/>
            <person name="Mercier A."/>
            <person name="Li F."/>
            <person name="Yang H."/>
            <person name="Xiang J."/>
        </authorList>
    </citation>
    <scope>NUCLEOTIDE SEQUENCE [LARGE SCALE GENOMIC DNA]</scope>
    <source>
        <strain evidence="12">Shaxun</strain>
        <tissue evidence="12">Muscle</tissue>
    </source>
</reference>
<keyword evidence="7" id="KW-0694">RNA-binding</keyword>
<dbReference type="GO" id="GO:0005525">
    <property type="term" value="F:GTP binding"/>
    <property type="evidence" value="ECO:0007669"/>
    <property type="project" value="InterPro"/>
</dbReference>
<gene>
    <name evidence="12" type="ORF">BSL78_09212</name>
</gene>
<keyword evidence="3" id="KW-0820">tRNA-binding</keyword>
<dbReference type="InterPro" id="IPR018164">
    <property type="entry name" value="Ala-tRNA-synth_IIc_N"/>
</dbReference>
<dbReference type="GO" id="GO:0006419">
    <property type="term" value="P:alanyl-tRNA aminoacylation"/>
    <property type="evidence" value="ECO:0007669"/>
    <property type="project" value="InterPro"/>
</dbReference>
<dbReference type="InterPro" id="IPR000178">
    <property type="entry name" value="TF_IF2_bacterial-like"/>
</dbReference>
<dbReference type="STRING" id="307972.A0A2G8L0V5"/>
<dbReference type="GO" id="GO:0002161">
    <property type="term" value="F:aminoacyl-tRNA deacylase activity"/>
    <property type="evidence" value="ECO:0007669"/>
    <property type="project" value="TreeGrafter"/>
</dbReference>
<feature type="coiled-coil region" evidence="10">
    <location>
        <begin position="326"/>
        <end position="353"/>
    </location>
</feature>
<evidence type="ECO:0000256" key="8">
    <source>
        <dbReference type="ARBA" id="ARBA00022917"/>
    </source>
</evidence>
<dbReference type="InterPro" id="IPR009000">
    <property type="entry name" value="Transl_B-barrel_sf"/>
</dbReference>
<evidence type="ECO:0000256" key="10">
    <source>
        <dbReference type="SAM" id="Coils"/>
    </source>
</evidence>
<proteinExistence type="inferred from homology"/>
<dbReference type="PANTHER" id="PTHR11777">
    <property type="entry name" value="ALANYL-TRNA SYNTHETASE"/>
    <property type="match status" value="1"/>
</dbReference>
<keyword evidence="4 12" id="KW-0436">Ligase</keyword>
<accession>A0A2G8L0V5</accession>
<dbReference type="Gene3D" id="3.30.980.10">
    <property type="entry name" value="Threonyl-trna Synthetase, Chain A, domain 2"/>
    <property type="match status" value="1"/>
</dbReference>
<keyword evidence="6" id="KW-0067">ATP-binding</keyword>
<keyword evidence="9" id="KW-0030">Aminoacyl-tRNA synthetase</keyword>
<dbReference type="GO" id="GO:0000049">
    <property type="term" value="F:tRNA binding"/>
    <property type="evidence" value="ECO:0007669"/>
    <property type="project" value="UniProtKB-KW"/>
</dbReference>
<dbReference type="EMBL" id="MRZV01000270">
    <property type="protein sequence ID" value="PIK53894.1"/>
    <property type="molecule type" value="Genomic_DNA"/>
</dbReference>
<dbReference type="AlphaFoldDB" id="A0A2G8L0V5"/>
<dbReference type="InterPro" id="IPR050058">
    <property type="entry name" value="Ala-tRNA_ligase"/>
</dbReference>
<dbReference type="Gene3D" id="2.40.30.130">
    <property type="match status" value="1"/>
</dbReference>
<dbReference type="Pfam" id="PF07973">
    <property type="entry name" value="tRNA_SAD"/>
    <property type="match status" value="1"/>
</dbReference>
<evidence type="ECO:0000256" key="3">
    <source>
        <dbReference type="ARBA" id="ARBA00022555"/>
    </source>
</evidence>
<dbReference type="Pfam" id="PF01411">
    <property type="entry name" value="tRNA-synt_2c"/>
    <property type="match status" value="1"/>
</dbReference>
<name>A0A2G8L0V5_STIJA</name>
<protein>
    <recommendedName>
        <fullName evidence="2">alanine--tRNA ligase</fullName>
        <ecNumber evidence="2">6.1.1.7</ecNumber>
    </recommendedName>
</protein>
<dbReference type="EC" id="6.1.1.7" evidence="2"/>
<dbReference type="GO" id="GO:0005739">
    <property type="term" value="C:mitochondrion"/>
    <property type="evidence" value="ECO:0007669"/>
    <property type="project" value="TreeGrafter"/>
</dbReference>
<keyword evidence="13" id="KW-1185">Reference proteome</keyword>
<evidence type="ECO:0000256" key="6">
    <source>
        <dbReference type="ARBA" id="ARBA00022840"/>
    </source>
</evidence>
<dbReference type="SUPFAM" id="SSF55186">
    <property type="entry name" value="ThrRS/AlaRS common domain"/>
    <property type="match status" value="1"/>
</dbReference>
<dbReference type="GO" id="GO:0004813">
    <property type="term" value="F:alanine-tRNA ligase activity"/>
    <property type="evidence" value="ECO:0007669"/>
    <property type="project" value="UniProtKB-EC"/>
</dbReference>
<dbReference type="FunFam" id="3.10.310.40:FF:000002">
    <property type="entry name" value="alanine--tRNA ligase, cytoplasmic"/>
    <property type="match status" value="1"/>
</dbReference>
<dbReference type="PANTHER" id="PTHR11777:SF9">
    <property type="entry name" value="ALANINE--TRNA LIGASE, CYTOPLASMIC"/>
    <property type="match status" value="1"/>
</dbReference>
<dbReference type="InterPro" id="IPR018163">
    <property type="entry name" value="Thr/Ala-tRNA-synth_IIc_edit"/>
</dbReference>
<dbReference type="SMART" id="SM00863">
    <property type="entry name" value="tRNA_SAD"/>
    <property type="match status" value="1"/>
</dbReference>
<keyword evidence="10" id="KW-0175">Coiled coil</keyword>
<organism evidence="12 13">
    <name type="scientific">Stichopus japonicus</name>
    <name type="common">Sea cucumber</name>
    <dbReference type="NCBI Taxonomy" id="307972"/>
    <lineage>
        <taxon>Eukaryota</taxon>
        <taxon>Metazoa</taxon>
        <taxon>Echinodermata</taxon>
        <taxon>Eleutherozoa</taxon>
        <taxon>Echinozoa</taxon>
        <taxon>Holothuroidea</taxon>
        <taxon>Aspidochirotacea</taxon>
        <taxon>Aspidochirotida</taxon>
        <taxon>Stichopodidae</taxon>
        <taxon>Apostichopus</taxon>
    </lineage>
</organism>
<keyword evidence="5" id="KW-0547">Nucleotide-binding</keyword>
<dbReference type="Gene3D" id="3.10.310.40">
    <property type="match status" value="1"/>
</dbReference>
<keyword evidence="8" id="KW-0648">Protein biosynthesis</keyword>
<evidence type="ECO:0000256" key="4">
    <source>
        <dbReference type="ARBA" id="ARBA00022598"/>
    </source>
</evidence>
<evidence type="ECO:0000313" key="13">
    <source>
        <dbReference type="Proteomes" id="UP000230750"/>
    </source>
</evidence>
<dbReference type="FunFam" id="3.30.980.10:FF:000004">
    <property type="entry name" value="Alanine--tRNA ligase, cytoplasmic"/>
    <property type="match status" value="1"/>
</dbReference>
<comment type="similarity">
    <text evidence="1">Belongs to the class-II aminoacyl-tRNA synthetase family. Alax-L subfamily.</text>
</comment>
<evidence type="ECO:0000256" key="7">
    <source>
        <dbReference type="ARBA" id="ARBA00022884"/>
    </source>
</evidence>